<evidence type="ECO:0000313" key="2">
    <source>
        <dbReference type="Proteomes" id="UP001552299"/>
    </source>
</evidence>
<keyword evidence="2" id="KW-1185">Reference proteome</keyword>
<comment type="caution">
    <text evidence="1">The sequence shown here is derived from an EMBL/GenBank/DDBJ whole genome shotgun (WGS) entry which is preliminary data.</text>
</comment>
<protein>
    <submittedName>
        <fullName evidence="1">Uncharacterized protein</fullName>
    </submittedName>
</protein>
<organism evidence="1 2">
    <name type="scientific">Dendrobium thyrsiflorum</name>
    <name type="common">Pinecone-like raceme dendrobium</name>
    <name type="synonym">Orchid</name>
    <dbReference type="NCBI Taxonomy" id="117978"/>
    <lineage>
        <taxon>Eukaryota</taxon>
        <taxon>Viridiplantae</taxon>
        <taxon>Streptophyta</taxon>
        <taxon>Embryophyta</taxon>
        <taxon>Tracheophyta</taxon>
        <taxon>Spermatophyta</taxon>
        <taxon>Magnoliopsida</taxon>
        <taxon>Liliopsida</taxon>
        <taxon>Asparagales</taxon>
        <taxon>Orchidaceae</taxon>
        <taxon>Epidendroideae</taxon>
        <taxon>Malaxideae</taxon>
        <taxon>Dendrobiinae</taxon>
        <taxon>Dendrobium</taxon>
    </lineage>
</organism>
<evidence type="ECO:0000313" key="1">
    <source>
        <dbReference type="EMBL" id="KAL0915592.1"/>
    </source>
</evidence>
<dbReference type="Proteomes" id="UP001552299">
    <property type="component" value="Unassembled WGS sequence"/>
</dbReference>
<dbReference type="EMBL" id="JANQDX010000012">
    <property type="protein sequence ID" value="KAL0915592.1"/>
    <property type="molecule type" value="Genomic_DNA"/>
</dbReference>
<dbReference type="AlphaFoldDB" id="A0ABD0UZ26"/>
<accession>A0ABD0UZ26</accession>
<proteinExistence type="predicted"/>
<name>A0ABD0UZ26_DENTH</name>
<gene>
    <name evidence="1" type="ORF">M5K25_016021</name>
</gene>
<reference evidence="1 2" key="1">
    <citation type="journal article" date="2024" name="Plant Biotechnol. J.">
        <title>Dendrobium thyrsiflorum genome and its molecular insights into genes involved in important horticultural traits.</title>
        <authorList>
            <person name="Chen B."/>
            <person name="Wang J.Y."/>
            <person name="Zheng P.J."/>
            <person name="Li K.L."/>
            <person name="Liang Y.M."/>
            <person name="Chen X.F."/>
            <person name="Zhang C."/>
            <person name="Zhao X."/>
            <person name="He X."/>
            <person name="Zhang G.Q."/>
            <person name="Liu Z.J."/>
            <person name="Xu Q."/>
        </authorList>
    </citation>
    <scope>NUCLEOTIDE SEQUENCE [LARGE SCALE GENOMIC DNA]</scope>
    <source>
        <strain evidence="1">GZMU011</strain>
    </source>
</reference>
<sequence length="268" mass="30398">MESQNNQQVEGKQESHLTMSWIPEDKLLTTKWVPPQTYSSNPLQIKLLKIQRQLYLCAERFEAKKFQLQSKFEQEMEIIRRKYDINLIELLKIQRQLYLCAERFEAKKFQLQSEFEEEKEIIRRKYDMAYERLLSACTHVADPVALLKIREKHGPQRRRRTGVAHGGFVGVGSGESAAGPSGGGGRLEVESIVLVRPSRWLGHGVGVDSGGRSWIRPVAVQTSVASRRRAEEVATDAGRRLNFRGLGWSRLGHDGRLAGACAGRRQSG</sequence>
<dbReference type="Gene3D" id="6.10.250.1310">
    <property type="match status" value="1"/>
</dbReference>